<evidence type="ECO:0000256" key="1">
    <source>
        <dbReference type="SAM" id="MobiDB-lite"/>
    </source>
</evidence>
<dbReference type="EMBL" id="JAASQP010000001">
    <property type="protein sequence ID" value="NIJ23348.1"/>
    <property type="molecule type" value="Genomic_DNA"/>
</dbReference>
<evidence type="ECO:0000313" key="3">
    <source>
        <dbReference type="Proteomes" id="UP000788153"/>
    </source>
</evidence>
<protein>
    <submittedName>
        <fullName evidence="2">Alpha-methylacyl-CoA racemase</fullName>
        <ecNumber evidence="2">5.1.99.4</ecNumber>
    </submittedName>
</protein>
<comment type="caution">
    <text evidence="2">The sequence shown here is derived from an EMBL/GenBank/DDBJ whole genome shotgun (WGS) entry which is preliminary data.</text>
</comment>
<dbReference type="InterPro" id="IPR050509">
    <property type="entry name" value="CoA-transferase_III"/>
</dbReference>
<dbReference type="EC" id="5.1.99.4" evidence="2"/>
<keyword evidence="2" id="KW-0413">Isomerase</keyword>
<dbReference type="InterPro" id="IPR003673">
    <property type="entry name" value="CoA-Trfase_fam_III"/>
</dbReference>
<dbReference type="SUPFAM" id="SSF89796">
    <property type="entry name" value="CoA-transferase family III (CaiB/BaiF)"/>
    <property type="match status" value="1"/>
</dbReference>
<organism evidence="2 3">
    <name type="scientific">Sphingomonas japonica</name>
    <dbReference type="NCBI Taxonomy" id="511662"/>
    <lineage>
        <taxon>Bacteria</taxon>
        <taxon>Pseudomonadati</taxon>
        <taxon>Pseudomonadota</taxon>
        <taxon>Alphaproteobacteria</taxon>
        <taxon>Sphingomonadales</taxon>
        <taxon>Sphingomonadaceae</taxon>
        <taxon>Sphingomonas</taxon>
    </lineage>
</organism>
<gene>
    <name evidence="2" type="ORF">FHT01_000890</name>
</gene>
<feature type="region of interest" description="Disordered" evidence="1">
    <location>
        <begin position="331"/>
        <end position="352"/>
    </location>
</feature>
<keyword evidence="3" id="KW-1185">Reference proteome</keyword>
<evidence type="ECO:0000313" key="2">
    <source>
        <dbReference type="EMBL" id="NIJ23348.1"/>
    </source>
</evidence>
<accession>A0ABX0TYF7</accession>
<dbReference type="InterPro" id="IPR044855">
    <property type="entry name" value="CoA-Trfase_III_dom3_sf"/>
</dbReference>
<dbReference type="InterPro" id="IPR023606">
    <property type="entry name" value="CoA-Trfase_III_dom_1_sf"/>
</dbReference>
<reference evidence="2 3" key="1">
    <citation type="submission" date="2020-03" db="EMBL/GenBank/DDBJ databases">
        <title>Genomic Encyclopedia of Type Strains, Phase IV (KMG-IV): sequencing the most valuable type-strain genomes for metagenomic binning, comparative biology and taxonomic classification.</title>
        <authorList>
            <person name="Goeker M."/>
        </authorList>
    </citation>
    <scope>NUCLEOTIDE SEQUENCE [LARGE SCALE GENOMIC DNA]</scope>
    <source>
        <strain evidence="2 3">DSM 22753</strain>
    </source>
</reference>
<dbReference type="PANTHER" id="PTHR48228">
    <property type="entry name" value="SUCCINYL-COA--D-CITRAMALATE COA-TRANSFERASE"/>
    <property type="match status" value="1"/>
</dbReference>
<dbReference type="Pfam" id="PF02515">
    <property type="entry name" value="CoA_transf_3"/>
    <property type="match status" value="1"/>
</dbReference>
<name>A0ABX0TYF7_9SPHN</name>
<dbReference type="RefSeq" id="WP_140230780.1">
    <property type="nucleotide sequence ID" value="NZ_BAAAEV010000001.1"/>
</dbReference>
<dbReference type="GO" id="GO:0008111">
    <property type="term" value="F:alpha-methylacyl-CoA racemase activity"/>
    <property type="evidence" value="ECO:0007669"/>
    <property type="project" value="UniProtKB-EC"/>
</dbReference>
<proteinExistence type="predicted"/>
<sequence>MTGALAGIRIVEFTGIGPGPFAGMMLADHGAQVIRIVRPTTARLPALDRFDVLARSRSVIAIDMKTPAGIAVVRDLCRCAHGVIEGYRPGVMERLGLGPDILIGDTPALVYGRITGWGQDGPLAQAAGHDINYIAINGVLHTIGRKGERPAVPVNYVGDFGGGGMLLAFGMLAALLAVRNGAPGQVVDAAMVDGSALLSGMVWQMKAAGLWRDLPQSNWLDGGAHFYDSYACADGKFVAIGAIEAPFYALLRERLGLADDPAFDAQFDPAAWDGLRDRLAAVFATRTRDEWAALLEGSDACFAPVLSLGEALAHPHIAARGTFVEVAGHTQPAPAPRFSKTPAATPSGARPAGEDVRTVLAGIGYDGDRVEALIAARIVG</sequence>
<dbReference type="Proteomes" id="UP000788153">
    <property type="component" value="Unassembled WGS sequence"/>
</dbReference>
<dbReference type="Gene3D" id="3.40.50.10540">
    <property type="entry name" value="Crotonobetainyl-coa:carnitine coa-transferase, domain 1"/>
    <property type="match status" value="1"/>
</dbReference>
<dbReference type="PANTHER" id="PTHR48228:SF5">
    <property type="entry name" value="ALPHA-METHYLACYL-COA RACEMASE"/>
    <property type="match status" value="1"/>
</dbReference>
<dbReference type="Gene3D" id="3.30.1540.10">
    <property type="entry name" value="formyl-coa transferase, domain 3"/>
    <property type="match status" value="1"/>
</dbReference>